<gene>
    <name evidence="7" type="ORF">IGX34_11835</name>
</gene>
<evidence type="ECO:0000256" key="3">
    <source>
        <dbReference type="ARBA" id="ARBA00023237"/>
    </source>
</evidence>
<dbReference type="EMBL" id="JACZZA010000006">
    <property type="protein sequence ID" value="MBE1161080.1"/>
    <property type="molecule type" value="Genomic_DNA"/>
</dbReference>
<keyword evidence="8" id="KW-1185">Reference proteome</keyword>
<dbReference type="InterPro" id="IPR050330">
    <property type="entry name" value="Bact_OuterMem_StrucFunc"/>
</dbReference>
<dbReference type="Gene3D" id="3.30.1330.60">
    <property type="entry name" value="OmpA-like domain"/>
    <property type="match status" value="1"/>
</dbReference>
<comment type="subcellular location">
    <subcellularLocation>
        <location evidence="1">Cell outer membrane</location>
    </subcellularLocation>
</comment>
<dbReference type="CDD" id="cd07185">
    <property type="entry name" value="OmpA_C-like"/>
    <property type="match status" value="1"/>
</dbReference>
<protein>
    <submittedName>
        <fullName evidence="7">OmpA family protein</fullName>
    </submittedName>
</protein>
<evidence type="ECO:0000313" key="7">
    <source>
        <dbReference type="EMBL" id="MBE1161080.1"/>
    </source>
</evidence>
<evidence type="ECO:0000256" key="1">
    <source>
        <dbReference type="ARBA" id="ARBA00004442"/>
    </source>
</evidence>
<evidence type="ECO:0000256" key="2">
    <source>
        <dbReference type="ARBA" id="ARBA00023136"/>
    </source>
</evidence>
<dbReference type="Gene3D" id="3.40.1520.20">
    <property type="match status" value="1"/>
</dbReference>
<keyword evidence="3" id="KW-0998">Cell outer membrane</keyword>
<evidence type="ECO:0000256" key="5">
    <source>
        <dbReference type="SAM" id="SignalP"/>
    </source>
</evidence>
<dbReference type="InterPro" id="IPR006664">
    <property type="entry name" value="OMP_bac"/>
</dbReference>
<dbReference type="InterPro" id="IPR054121">
    <property type="entry name" value="ArfA_BON-like"/>
</dbReference>
<evidence type="ECO:0000259" key="6">
    <source>
        <dbReference type="PROSITE" id="PS51123"/>
    </source>
</evidence>
<organism evidence="7 8">
    <name type="scientific">Dyella acidiphila</name>
    <dbReference type="NCBI Taxonomy" id="2775866"/>
    <lineage>
        <taxon>Bacteria</taxon>
        <taxon>Pseudomonadati</taxon>
        <taxon>Pseudomonadota</taxon>
        <taxon>Gammaproteobacteria</taxon>
        <taxon>Lysobacterales</taxon>
        <taxon>Rhodanobacteraceae</taxon>
        <taxon>Dyella</taxon>
    </lineage>
</organism>
<dbReference type="PRINTS" id="PR01021">
    <property type="entry name" value="OMPADOMAIN"/>
</dbReference>
<dbReference type="Pfam" id="PF00691">
    <property type="entry name" value="OmpA"/>
    <property type="match status" value="1"/>
</dbReference>
<dbReference type="InterPro" id="IPR006665">
    <property type="entry name" value="OmpA-like"/>
</dbReference>
<feature type="domain" description="OmpA-like" evidence="6">
    <location>
        <begin position="149"/>
        <end position="266"/>
    </location>
</feature>
<evidence type="ECO:0000313" key="8">
    <source>
        <dbReference type="Proteomes" id="UP000651010"/>
    </source>
</evidence>
<dbReference type="RefSeq" id="WP_192555928.1">
    <property type="nucleotide sequence ID" value="NZ_JACZZA010000006.1"/>
</dbReference>
<feature type="chain" id="PRO_5047288628" evidence="5">
    <location>
        <begin position="19"/>
        <end position="266"/>
    </location>
</feature>
<dbReference type="SUPFAM" id="SSF103088">
    <property type="entry name" value="OmpA-like"/>
    <property type="match status" value="1"/>
</dbReference>
<dbReference type="PRINTS" id="PR01023">
    <property type="entry name" value="NAFLGMOTY"/>
</dbReference>
<keyword evidence="5" id="KW-0732">Signal</keyword>
<dbReference type="Proteomes" id="UP000651010">
    <property type="component" value="Unassembled WGS sequence"/>
</dbReference>
<comment type="caution">
    <text evidence="7">The sequence shown here is derived from an EMBL/GenBank/DDBJ whole genome shotgun (WGS) entry which is preliminary data.</text>
</comment>
<evidence type="ECO:0000256" key="4">
    <source>
        <dbReference type="PROSITE-ProRule" id="PRU00473"/>
    </source>
</evidence>
<dbReference type="PROSITE" id="PS51123">
    <property type="entry name" value="OMPA_2"/>
    <property type="match status" value="1"/>
</dbReference>
<proteinExistence type="predicted"/>
<accession>A0ABR9GAL7</accession>
<keyword evidence="2 4" id="KW-0472">Membrane</keyword>
<feature type="signal peptide" evidence="5">
    <location>
        <begin position="1"/>
        <end position="18"/>
    </location>
</feature>
<dbReference type="PANTHER" id="PTHR30329:SF21">
    <property type="entry name" value="LIPOPROTEIN YIAD-RELATED"/>
    <property type="match status" value="1"/>
</dbReference>
<sequence>MRKLIASLLVLGCASAWAQTSAPAPATSSASGSASGMVTASGTLPDEATKAAVLDNLRKLYGADHVVDRIEVGGVVTPANWSKYVVGMIGPNLKQVSNGQVQIQGNSIDISGEVPNEATRQQVLSTLSTSFDQNYGIKQNLRIGTSKQQVLDQALANRVVQFESGSAILTPAGRSVLDEMAAAILKINNPSIQIIGNTDNVGERESNVALSLARANTVKAYLTAKGIPAATLSVSGMGPDNPVADNTTDAGRARNRRIDFKIAKAQ</sequence>
<dbReference type="PANTHER" id="PTHR30329">
    <property type="entry name" value="STATOR ELEMENT OF FLAGELLAR MOTOR COMPLEX"/>
    <property type="match status" value="1"/>
</dbReference>
<dbReference type="InterPro" id="IPR036737">
    <property type="entry name" value="OmpA-like_sf"/>
</dbReference>
<dbReference type="Pfam" id="PF21923">
    <property type="entry name" value="BON_like"/>
    <property type="match status" value="1"/>
</dbReference>
<reference evidence="7 8" key="1">
    <citation type="submission" date="2020-09" db="EMBL/GenBank/DDBJ databases">
        <title>Dyella sp. 7MK23 isolated from forest soil.</title>
        <authorList>
            <person name="Fu J."/>
        </authorList>
    </citation>
    <scope>NUCLEOTIDE SEQUENCE [LARGE SCALE GENOMIC DNA]</scope>
    <source>
        <strain evidence="7 8">7MK23</strain>
    </source>
</reference>
<name>A0ABR9GAL7_9GAMM</name>